<feature type="non-terminal residue" evidence="1">
    <location>
        <position position="42"/>
    </location>
</feature>
<dbReference type="Gene3D" id="1.10.460.10">
    <property type="entry name" value="Topoisomerase I, domain 2"/>
    <property type="match status" value="1"/>
</dbReference>
<name>A0A821W9S0_9BILA</name>
<sequence length="42" mass="4798">MNSERRFEPEKLGLGLCEGYDKMGHALSKPHLRAELENQLKA</sequence>
<organism evidence="1 2">
    <name type="scientific">Rotaria socialis</name>
    <dbReference type="NCBI Taxonomy" id="392032"/>
    <lineage>
        <taxon>Eukaryota</taxon>
        <taxon>Metazoa</taxon>
        <taxon>Spiralia</taxon>
        <taxon>Gnathifera</taxon>
        <taxon>Rotifera</taxon>
        <taxon>Eurotatoria</taxon>
        <taxon>Bdelloidea</taxon>
        <taxon>Philodinida</taxon>
        <taxon>Philodinidae</taxon>
        <taxon>Rotaria</taxon>
    </lineage>
</organism>
<dbReference type="Proteomes" id="UP000663873">
    <property type="component" value="Unassembled WGS sequence"/>
</dbReference>
<dbReference type="EMBL" id="CAJOBP010083080">
    <property type="protein sequence ID" value="CAF4921357.1"/>
    <property type="molecule type" value="Genomic_DNA"/>
</dbReference>
<evidence type="ECO:0000313" key="2">
    <source>
        <dbReference type="Proteomes" id="UP000663873"/>
    </source>
</evidence>
<keyword evidence="2" id="KW-1185">Reference proteome</keyword>
<dbReference type="AlphaFoldDB" id="A0A821W9S0"/>
<proteinExistence type="predicted"/>
<gene>
    <name evidence="1" type="ORF">UJA718_LOCUS46440</name>
</gene>
<protein>
    <submittedName>
        <fullName evidence="1">Uncharacterized protein</fullName>
    </submittedName>
</protein>
<comment type="caution">
    <text evidence="1">The sequence shown here is derived from an EMBL/GenBank/DDBJ whole genome shotgun (WGS) entry which is preliminary data.</text>
</comment>
<dbReference type="InterPro" id="IPR013824">
    <property type="entry name" value="Topo_IA_cen_sub1"/>
</dbReference>
<reference evidence="1" key="1">
    <citation type="submission" date="2021-02" db="EMBL/GenBank/DDBJ databases">
        <authorList>
            <person name="Nowell W R."/>
        </authorList>
    </citation>
    <scope>NUCLEOTIDE SEQUENCE</scope>
</reference>
<evidence type="ECO:0000313" key="1">
    <source>
        <dbReference type="EMBL" id="CAF4921357.1"/>
    </source>
</evidence>
<accession>A0A821W9S0</accession>